<dbReference type="GO" id="GO:0005634">
    <property type="term" value="C:nucleus"/>
    <property type="evidence" value="ECO:0007669"/>
    <property type="project" value="UniProtKB-SubCell"/>
</dbReference>
<evidence type="ECO:0000256" key="6">
    <source>
        <dbReference type="SAM" id="MobiDB-lite"/>
    </source>
</evidence>
<name>A0ABD0JP07_9CAEN</name>
<feature type="compositionally biased region" description="Basic and acidic residues" evidence="6">
    <location>
        <begin position="353"/>
        <end position="363"/>
    </location>
</feature>
<dbReference type="InterPro" id="IPR052115">
    <property type="entry name" value="NEXT_complex_subunit_ZCCHC8"/>
</dbReference>
<dbReference type="Pfam" id="PF04046">
    <property type="entry name" value="PSP"/>
    <property type="match status" value="1"/>
</dbReference>
<sequence>MADDIFGDESLFSEFEKDREQQNIFINYEEDESGGENRSRIVFRNAESEDESSDGEDVQGDAACPEDGEAPSTDTTGAKQDSRVDASAPEQEPKEIQQEFGDDDMTDGFTDRNGLEATTTTSYQERFEQPQWKKDLACRKYLQGKAVYTSSETDPMLEAKIPATPLDLKEMPMNGEEGKKISMVETCGAVARCVTDECSPGVQVVFQNNTFARKYRARIEQFLISLTEHADSKDFSKHSDLSTRAPLPSCVDINDSIPVGKRTNQMWQTHAFHQGFMVDSRGFPLDSIEPDQMVNWEVPKYYQVPKESCFNCGGEHRLSECKLARDHARIRNKRREHQEKQGSSRNKTHSSRYHKDPELDPTKKKFKAGEISTALREAMGLKPEQLPSYIYRMRLFGYPPGWLHEANKKGSSLAMYDKDGNETNLRGESLEDGEVGADNSSDAADAEAFDVEKIIEYPGFTVPVPLGLIDESAALGLPPIQQHQLKKTLQDEIVAKETARKRQQEVEEAITAKRVKASETVEDMELEDDDEAPLPTVTSSPSETKVAAAADDSDSPKSPSMDSLLQQQQQLVQELGSENSDAAASVYEDSNAAPSASAQTPVTGDAVVPGSEDSSSMSNSEFLRQQNFSFTSTSSISKDYGTPIPAREKSFKVLPTDEQFSQGIEDHIPYENLPDATGTFDRMKNLFKIIREKVKTGKKK</sequence>
<dbReference type="Proteomes" id="UP001519460">
    <property type="component" value="Unassembled WGS sequence"/>
</dbReference>
<keyword evidence="9" id="KW-1185">Reference proteome</keyword>
<comment type="caution">
    <text evidence="8">The sequence shown here is derived from an EMBL/GenBank/DDBJ whole genome shotgun (WGS) entry which is preliminary data.</text>
</comment>
<feature type="domain" description="PSP proline-rich" evidence="7">
    <location>
        <begin position="363"/>
        <end position="415"/>
    </location>
</feature>
<feature type="compositionally biased region" description="Low complexity" evidence="6">
    <location>
        <begin position="556"/>
        <end position="575"/>
    </location>
</feature>
<keyword evidence="2" id="KW-0479">Metal-binding</keyword>
<evidence type="ECO:0000256" key="4">
    <source>
        <dbReference type="ARBA" id="ARBA00022833"/>
    </source>
</evidence>
<accession>A0ABD0JP07</accession>
<dbReference type="PANTHER" id="PTHR13316:SF0">
    <property type="entry name" value="ZINC FINGER CCHC DOMAIN-CONTAINING PROTEIN 8"/>
    <property type="match status" value="1"/>
</dbReference>
<dbReference type="AlphaFoldDB" id="A0ABD0JP07"/>
<organism evidence="8 9">
    <name type="scientific">Batillaria attramentaria</name>
    <dbReference type="NCBI Taxonomy" id="370345"/>
    <lineage>
        <taxon>Eukaryota</taxon>
        <taxon>Metazoa</taxon>
        <taxon>Spiralia</taxon>
        <taxon>Lophotrochozoa</taxon>
        <taxon>Mollusca</taxon>
        <taxon>Gastropoda</taxon>
        <taxon>Caenogastropoda</taxon>
        <taxon>Sorbeoconcha</taxon>
        <taxon>Cerithioidea</taxon>
        <taxon>Batillariidae</taxon>
        <taxon>Batillaria</taxon>
    </lineage>
</organism>
<proteinExistence type="predicted"/>
<dbReference type="InterPro" id="IPR006568">
    <property type="entry name" value="PSP_pro-rich"/>
</dbReference>
<reference evidence="8 9" key="1">
    <citation type="journal article" date="2023" name="Sci. Data">
        <title>Genome assembly of the Korean intertidal mud-creeper Batillaria attramentaria.</title>
        <authorList>
            <person name="Patra A.K."/>
            <person name="Ho P.T."/>
            <person name="Jun S."/>
            <person name="Lee S.J."/>
            <person name="Kim Y."/>
            <person name="Won Y.J."/>
        </authorList>
    </citation>
    <scope>NUCLEOTIDE SEQUENCE [LARGE SCALE GENOMIC DNA]</scope>
    <source>
        <strain evidence="8">Wonlab-2016</strain>
    </source>
</reference>
<gene>
    <name evidence="8" type="ORF">BaRGS_00032335</name>
</gene>
<feature type="compositionally biased region" description="Polar residues" evidence="6">
    <location>
        <begin position="592"/>
        <end position="602"/>
    </location>
</feature>
<evidence type="ECO:0000256" key="1">
    <source>
        <dbReference type="ARBA" id="ARBA00004123"/>
    </source>
</evidence>
<evidence type="ECO:0000313" key="9">
    <source>
        <dbReference type="Proteomes" id="UP001519460"/>
    </source>
</evidence>
<feature type="region of interest" description="Disordered" evidence="6">
    <location>
        <begin position="330"/>
        <end position="365"/>
    </location>
</feature>
<feature type="compositionally biased region" description="Acidic residues" evidence="6">
    <location>
        <begin position="520"/>
        <end position="532"/>
    </location>
</feature>
<protein>
    <recommendedName>
        <fullName evidence="7">PSP proline-rich domain-containing protein</fullName>
    </recommendedName>
</protein>
<comment type="subcellular location">
    <subcellularLocation>
        <location evidence="1">Nucleus</location>
    </subcellularLocation>
</comment>
<evidence type="ECO:0000256" key="2">
    <source>
        <dbReference type="ARBA" id="ARBA00022723"/>
    </source>
</evidence>
<feature type="compositionally biased region" description="Low complexity" evidence="6">
    <location>
        <begin position="611"/>
        <end position="620"/>
    </location>
</feature>
<dbReference type="SMART" id="SM00581">
    <property type="entry name" value="PSP"/>
    <property type="match status" value="1"/>
</dbReference>
<keyword evidence="4" id="KW-0862">Zinc</keyword>
<evidence type="ECO:0000256" key="3">
    <source>
        <dbReference type="ARBA" id="ARBA00022771"/>
    </source>
</evidence>
<evidence type="ECO:0000259" key="7">
    <source>
        <dbReference type="SMART" id="SM00581"/>
    </source>
</evidence>
<keyword evidence="5" id="KW-0539">Nucleus</keyword>
<evidence type="ECO:0000313" key="8">
    <source>
        <dbReference type="EMBL" id="KAK7476410.1"/>
    </source>
</evidence>
<feature type="compositionally biased region" description="Acidic residues" evidence="6">
    <location>
        <begin position="48"/>
        <end position="69"/>
    </location>
</feature>
<dbReference type="GO" id="GO:0008270">
    <property type="term" value="F:zinc ion binding"/>
    <property type="evidence" value="ECO:0007669"/>
    <property type="project" value="UniProtKB-KW"/>
</dbReference>
<keyword evidence="3" id="KW-0863">Zinc-finger</keyword>
<evidence type="ECO:0000256" key="5">
    <source>
        <dbReference type="ARBA" id="ARBA00023242"/>
    </source>
</evidence>
<feature type="region of interest" description="Disordered" evidence="6">
    <location>
        <begin position="518"/>
        <end position="622"/>
    </location>
</feature>
<dbReference type="PANTHER" id="PTHR13316">
    <property type="entry name" value="ZINC FINGER, CCHC DOMAIN CONTAINING 8"/>
    <property type="match status" value="1"/>
</dbReference>
<feature type="region of interest" description="Disordered" evidence="6">
    <location>
        <begin position="27"/>
        <end position="122"/>
    </location>
</feature>
<dbReference type="EMBL" id="JACVVK020000376">
    <property type="protein sequence ID" value="KAK7476410.1"/>
    <property type="molecule type" value="Genomic_DNA"/>
</dbReference>